<feature type="region of interest" description="Disordered" evidence="2">
    <location>
        <begin position="1"/>
        <end position="61"/>
    </location>
</feature>
<evidence type="ECO:0000313" key="3">
    <source>
        <dbReference type="EMBL" id="TFK30781.1"/>
    </source>
</evidence>
<dbReference type="AlphaFoldDB" id="A0A5C3LPX6"/>
<feature type="compositionally biased region" description="Polar residues" evidence="2">
    <location>
        <begin position="277"/>
        <end position="294"/>
    </location>
</feature>
<dbReference type="OrthoDB" id="2565072at2759"/>
<feature type="coiled-coil region" evidence="1">
    <location>
        <begin position="737"/>
        <end position="764"/>
    </location>
</feature>
<organism evidence="3 4">
    <name type="scientific">Coprinopsis marcescibilis</name>
    <name type="common">Agaric fungus</name>
    <name type="synonym">Psathyrella marcescibilis</name>
    <dbReference type="NCBI Taxonomy" id="230819"/>
    <lineage>
        <taxon>Eukaryota</taxon>
        <taxon>Fungi</taxon>
        <taxon>Dikarya</taxon>
        <taxon>Basidiomycota</taxon>
        <taxon>Agaricomycotina</taxon>
        <taxon>Agaricomycetes</taxon>
        <taxon>Agaricomycetidae</taxon>
        <taxon>Agaricales</taxon>
        <taxon>Agaricineae</taxon>
        <taxon>Psathyrellaceae</taxon>
        <taxon>Coprinopsis</taxon>
    </lineage>
</organism>
<feature type="compositionally biased region" description="Basic and acidic residues" evidence="2">
    <location>
        <begin position="106"/>
        <end position="115"/>
    </location>
</feature>
<feature type="region of interest" description="Disordered" evidence="2">
    <location>
        <begin position="222"/>
        <end position="294"/>
    </location>
</feature>
<feature type="region of interest" description="Disordered" evidence="2">
    <location>
        <begin position="765"/>
        <end position="822"/>
    </location>
</feature>
<sequence>MLGSPYSSQDSHDRHMRALLDQRTSRADPSRFSALSQFSDTPSHYSRAYCSPNTSDRGDRETFTTEYLQNDTRLPGDNFNDHRQISTLNFSDDRHSATSSPEIYDDDPHSFEDQQEDSRVDYLGPKMRFHSRAPWELGDSAVEEEDEHVESPKHLGFSFPFRGSAKGGSSNPHSPRFVHSTLGRPSGDSFRSVPPKRSFDTISSQLSSRGALYALAQEGLSATSLSRPTGPAPKDNGLIGKFIGRTRPSNAQPPSIITPSAPSSPVRSYGNSRLAPQPTSNTTPLEHGNSNNSLYDSHITDLTYQSEEPHVVHPYANPDLIVTYDADPAPLSPTLTQNSSVTRNSSNVTVTQAYSPSESRAVHDTNVLSQSSSSSISRVRMSTIHGKGISSPIAVQGSLLPGPISNDPQFEYGSPGVTNLHGWTDRVVPPSFNLISLEEARAQRARNSALPGDSTQTISSSASIASKSTTTPAYNDSSNAFSPSSSVNSRVRGRTVSTGSKARSAIQSMVGSVKSDRSDFEGPVSPHPTNPPQPPKLKHRKSGFLRLFNGGKDKEEEALPPVPHISSDLQSISRKFSVPNFPSRESIPDRNERLHTSVAASLKPTPPTLSINTGSQPYHNRGAVSDEFKGLTDPPGPARPWLLAQPQSAPADVAVFPPLRLRPISGLFSAQFGEHIIPEFQSNASGSVTDVETPTTSSPQTIVSPLTPAPTETFLKPDSEDQSTTIKALRAQLSSLKATSERQIWELEGQVRELKGELEGLRMEHRDSSSHCNECGRGIWTASPRSNSPPSSGVNTPNSGRSVINRPRAKTGTSSRFVNAHS</sequence>
<dbReference type="Proteomes" id="UP000307440">
    <property type="component" value="Unassembled WGS sequence"/>
</dbReference>
<reference evidence="3 4" key="1">
    <citation type="journal article" date="2019" name="Nat. Ecol. Evol.">
        <title>Megaphylogeny resolves global patterns of mushroom evolution.</title>
        <authorList>
            <person name="Varga T."/>
            <person name="Krizsan K."/>
            <person name="Foldi C."/>
            <person name="Dima B."/>
            <person name="Sanchez-Garcia M."/>
            <person name="Sanchez-Ramirez S."/>
            <person name="Szollosi G.J."/>
            <person name="Szarkandi J.G."/>
            <person name="Papp V."/>
            <person name="Albert L."/>
            <person name="Andreopoulos W."/>
            <person name="Angelini C."/>
            <person name="Antonin V."/>
            <person name="Barry K.W."/>
            <person name="Bougher N.L."/>
            <person name="Buchanan P."/>
            <person name="Buyck B."/>
            <person name="Bense V."/>
            <person name="Catcheside P."/>
            <person name="Chovatia M."/>
            <person name="Cooper J."/>
            <person name="Damon W."/>
            <person name="Desjardin D."/>
            <person name="Finy P."/>
            <person name="Geml J."/>
            <person name="Haridas S."/>
            <person name="Hughes K."/>
            <person name="Justo A."/>
            <person name="Karasinski D."/>
            <person name="Kautmanova I."/>
            <person name="Kiss B."/>
            <person name="Kocsube S."/>
            <person name="Kotiranta H."/>
            <person name="LaButti K.M."/>
            <person name="Lechner B.E."/>
            <person name="Liimatainen K."/>
            <person name="Lipzen A."/>
            <person name="Lukacs Z."/>
            <person name="Mihaltcheva S."/>
            <person name="Morgado L.N."/>
            <person name="Niskanen T."/>
            <person name="Noordeloos M.E."/>
            <person name="Ohm R.A."/>
            <person name="Ortiz-Santana B."/>
            <person name="Ovrebo C."/>
            <person name="Racz N."/>
            <person name="Riley R."/>
            <person name="Savchenko A."/>
            <person name="Shiryaev A."/>
            <person name="Soop K."/>
            <person name="Spirin V."/>
            <person name="Szebenyi C."/>
            <person name="Tomsovsky M."/>
            <person name="Tulloss R.E."/>
            <person name="Uehling J."/>
            <person name="Grigoriev I.V."/>
            <person name="Vagvolgyi C."/>
            <person name="Papp T."/>
            <person name="Martin F.M."/>
            <person name="Miettinen O."/>
            <person name="Hibbett D.S."/>
            <person name="Nagy L.G."/>
        </authorList>
    </citation>
    <scope>NUCLEOTIDE SEQUENCE [LARGE SCALE GENOMIC DNA]</scope>
    <source>
        <strain evidence="3 4">CBS 121175</strain>
    </source>
</reference>
<evidence type="ECO:0000256" key="1">
    <source>
        <dbReference type="SAM" id="Coils"/>
    </source>
</evidence>
<feature type="compositionally biased region" description="Pro residues" evidence="2">
    <location>
        <begin position="525"/>
        <end position="535"/>
    </location>
</feature>
<proteinExistence type="predicted"/>
<feature type="compositionally biased region" description="Polar residues" evidence="2">
    <location>
        <begin position="498"/>
        <end position="510"/>
    </location>
</feature>
<feature type="compositionally biased region" description="Polar residues" evidence="2">
    <location>
        <begin position="687"/>
        <end position="704"/>
    </location>
</feature>
<dbReference type="STRING" id="230819.A0A5C3LPX6"/>
<feature type="compositionally biased region" description="Basic and acidic residues" evidence="2">
    <location>
        <begin position="10"/>
        <end position="29"/>
    </location>
</feature>
<feature type="compositionally biased region" description="Low complexity" evidence="2">
    <location>
        <begin position="253"/>
        <end position="265"/>
    </location>
</feature>
<accession>A0A5C3LPX6</accession>
<dbReference type="EMBL" id="ML210146">
    <property type="protein sequence ID" value="TFK30781.1"/>
    <property type="molecule type" value="Genomic_DNA"/>
</dbReference>
<keyword evidence="1" id="KW-0175">Coiled coil</keyword>
<feature type="region of interest" description="Disordered" evidence="2">
    <location>
        <begin position="161"/>
        <end position="196"/>
    </location>
</feature>
<feature type="region of interest" description="Disordered" evidence="2">
    <location>
        <begin position="89"/>
        <end position="115"/>
    </location>
</feature>
<evidence type="ECO:0000313" key="4">
    <source>
        <dbReference type="Proteomes" id="UP000307440"/>
    </source>
</evidence>
<feature type="compositionally biased region" description="Polar residues" evidence="2">
    <location>
        <begin position="783"/>
        <end position="802"/>
    </location>
</feature>
<evidence type="ECO:0000256" key="2">
    <source>
        <dbReference type="SAM" id="MobiDB-lite"/>
    </source>
</evidence>
<feature type="compositionally biased region" description="Polar residues" evidence="2">
    <location>
        <begin position="811"/>
        <end position="822"/>
    </location>
</feature>
<keyword evidence="4" id="KW-1185">Reference proteome</keyword>
<feature type="compositionally biased region" description="Low complexity" evidence="2">
    <location>
        <begin position="454"/>
        <end position="497"/>
    </location>
</feature>
<feature type="region of interest" description="Disordered" evidence="2">
    <location>
        <begin position="445"/>
        <end position="539"/>
    </location>
</feature>
<feature type="region of interest" description="Disordered" evidence="2">
    <location>
        <begin position="687"/>
        <end position="710"/>
    </location>
</feature>
<protein>
    <submittedName>
        <fullName evidence="3">Uncharacterized protein</fullName>
    </submittedName>
</protein>
<gene>
    <name evidence="3" type="ORF">FA15DRAFT_662831</name>
</gene>
<dbReference type="Gene3D" id="1.20.5.1700">
    <property type="match status" value="1"/>
</dbReference>
<feature type="compositionally biased region" description="Polar residues" evidence="2">
    <location>
        <begin position="33"/>
        <end position="44"/>
    </location>
</feature>
<name>A0A5C3LPX6_COPMA</name>